<dbReference type="STRING" id="640081.Dsui_2618"/>
<dbReference type="Proteomes" id="UP000005633">
    <property type="component" value="Chromosome"/>
</dbReference>
<reference evidence="2 3" key="1">
    <citation type="journal article" date="2012" name="J. Bacteriol.">
        <title>Complete genome sequence of the anaerobic perchlorate-reducing bacterium Azospira suillum strain PS.</title>
        <authorList>
            <person name="Byrne-Bailey K.G."/>
            <person name="Coates J.D."/>
        </authorList>
    </citation>
    <scope>NUCLEOTIDE SEQUENCE [LARGE SCALE GENOMIC DNA]</scope>
    <source>
        <strain evidence="3">ATCC BAA-33 / DSM 13638 / PS</strain>
    </source>
</reference>
<sequence>MSIKKITPALIVKIRKDLNMNQAEFWAEIGVTQSGGSRYESGRKMPPPTRKLFHLRFQLGLTEVQLKALASA</sequence>
<dbReference type="RefSeq" id="WP_014237650.1">
    <property type="nucleotide sequence ID" value="NC_016616.1"/>
</dbReference>
<gene>
    <name evidence="2" type="ordered locus">Dsui_2618</name>
</gene>
<evidence type="ECO:0000259" key="1">
    <source>
        <dbReference type="Pfam" id="PF22495"/>
    </source>
</evidence>
<dbReference type="Gene3D" id="1.10.260.40">
    <property type="entry name" value="lambda repressor-like DNA-binding domains"/>
    <property type="match status" value="1"/>
</dbReference>
<name>G8QNS5_AZOOP</name>
<dbReference type="Pfam" id="PF22495">
    <property type="entry name" value="HTH_92"/>
    <property type="match status" value="1"/>
</dbReference>
<organism evidence="2 3">
    <name type="scientific">Azospira oryzae (strain ATCC BAA-33 / DSM 13638 / PS)</name>
    <name type="common">Dechlorosoma suillum</name>
    <dbReference type="NCBI Taxonomy" id="640081"/>
    <lineage>
        <taxon>Bacteria</taxon>
        <taxon>Pseudomonadati</taxon>
        <taxon>Pseudomonadota</taxon>
        <taxon>Betaproteobacteria</taxon>
        <taxon>Rhodocyclales</taxon>
        <taxon>Rhodocyclaceae</taxon>
        <taxon>Azospira</taxon>
    </lineage>
</organism>
<dbReference type="KEGG" id="dsu:Dsui_2618"/>
<dbReference type="EMBL" id="CP003153">
    <property type="protein sequence ID" value="AEV26969.1"/>
    <property type="molecule type" value="Genomic_DNA"/>
</dbReference>
<dbReference type="AlphaFoldDB" id="G8QNS5"/>
<protein>
    <submittedName>
        <fullName evidence="2">Putative transcriptional regulator</fullName>
    </submittedName>
</protein>
<dbReference type="CDD" id="cd00093">
    <property type="entry name" value="HTH_XRE"/>
    <property type="match status" value="1"/>
</dbReference>
<evidence type="ECO:0000313" key="3">
    <source>
        <dbReference type="Proteomes" id="UP000005633"/>
    </source>
</evidence>
<dbReference type="eggNOG" id="COG2944">
    <property type="taxonomic scope" value="Bacteria"/>
</dbReference>
<dbReference type="GO" id="GO:0003677">
    <property type="term" value="F:DNA binding"/>
    <property type="evidence" value="ECO:0007669"/>
    <property type="project" value="InterPro"/>
</dbReference>
<proteinExistence type="predicted"/>
<dbReference type="SUPFAM" id="SSF47413">
    <property type="entry name" value="lambda repressor-like DNA-binding domains"/>
    <property type="match status" value="1"/>
</dbReference>
<dbReference type="InterPro" id="IPR055172">
    <property type="entry name" value="HTH_RsaL-like"/>
</dbReference>
<feature type="domain" description="RsaL-like HTH" evidence="1">
    <location>
        <begin position="13"/>
        <end position="55"/>
    </location>
</feature>
<dbReference type="InterPro" id="IPR010982">
    <property type="entry name" value="Lambda_DNA-bd_dom_sf"/>
</dbReference>
<dbReference type="HOGENOM" id="CLU_2720824_0_0_4"/>
<dbReference type="InterPro" id="IPR001387">
    <property type="entry name" value="Cro/C1-type_HTH"/>
</dbReference>
<accession>G8QNS5</accession>
<evidence type="ECO:0000313" key="2">
    <source>
        <dbReference type="EMBL" id="AEV26969.1"/>
    </source>
</evidence>